<dbReference type="CDD" id="cd17631">
    <property type="entry name" value="FACL_FadD13-like"/>
    <property type="match status" value="1"/>
</dbReference>
<organism evidence="5 6">
    <name type="scientific">Ketobacter alkanivorans</name>
    <dbReference type="NCBI Taxonomy" id="1917421"/>
    <lineage>
        <taxon>Bacteria</taxon>
        <taxon>Pseudomonadati</taxon>
        <taxon>Pseudomonadota</taxon>
        <taxon>Gammaproteobacteria</taxon>
        <taxon>Pseudomonadales</taxon>
        <taxon>Ketobacteraceae</taxon>
        <taxon>Ketobacter</taxon>
    </lineage>
</organism>
<dbReference type="InterPro" id="IPR050237">
    <property type="entry name" value="ATP-dep_AMP-bd_enzyme"/>
</dbReference>
<evidence type="ECO:0000256" key="1">
    <source>
        <dbReference type="ARBA" id="ARBA00006432"/>
    </source>
</evidence>
<evidence type="ECO:0000259" key="4">
    <source>
        <dbReference type="Pfam" id="PF13193"/>
    </source>
</evidence>
<dbReference type="FunFam" id="3.30.300.30:FF:000008">
    <property type="entry name" value="2,3-dihydroxybenzoate-AMP ligase"/>
    <property type="match status" value="1"/>
</dbReference>
<dbReference type="RefSeq" id="WP_101893678.1">
    <property type="nucleotide sequence ID" value="NZ_CP022684.1"/>
</dbReference>
<comment type="similarity">
    <text evidence="1">Belongs to the ATP-dependent AMP-binding enzyme family.</text>
</comment>
<dbReference type="Pfam" id="PF13193">
    <property type="entry name" value="AMP-binding_C"/>
    <property type="match status" value="1"/>
</dbReference>
<keyword evidence="2" id="KW-0436">Ligase</keyword>
<evidence type="ECO:0000256" key="2">
    <source>
        <dbReference type="ARBA" id="ARBA00022598"/>
    </source>
</evidence>
<reference evidence="6" key="1">
    <citation type="submission" date="2017-08" db="EMBL/GenBank/DDBJ databases">
        <title>Direct submision.</title>
        <authorList>
            <person name="Kim S.-J."/>
            <person name="Rhee S.-K."/>
        </authorList>
    </citation>
    <scope>NUCLEOTIDE SEQUENCE [LARGE SCALE GENOMIC DNA]</scope>
    <source>
        <strain evidence="6">GI5</strain>
    </source>
</reference>
<dbReference type="PANTHER" id="PTHR43767:SF1">
    <property type="entry name" value="NONRIBOSOMAL PEPTIDE SYNTHASE PES1 (EUROFUNG)-RELATED"/>
    <property type="match status" value="1"/>
</dbReference>
<dbReference type="AlphaFoldDB" id="A0A2K9LJ93"/>
<feature type="domain" description="AMP-dependent synthetase/ligase" evidence="3">
    <location>
        <begin position="19"/>
        <end position="384"/>
    </location>
</feature>
<dbReference type="PANTHER" id="PTHR43767">
    <property type="entry name" value="LONG-CHAIN-FATTY-ACID--COA LIGASE"/>
    <property type="match status" value="1"/>
</dbReference>
<dbReference type="NCBIfam" id="NF004837">
    <property type="entry name" value="PRK06187.1"/>
    <property type="match status" value="1"/>
</dbReference>
<gene>
    <name evidence="5" type="ORF">Kalk_07905</name>
</gene>
<dbReference type="InterPro" id="IPR045851">
    <property type="entry name" value="AMP-bd_C_sf"/>
</dbReference>
<dbReference type="KEGG" id="kak:Kalk_07905"/>
<protein>
    <submittedName>
        <fullName evidence="5">Acyl-CoA synthetase</fullName>
    </submittedName>
</protein>
<sequence>MPYYPQIQTLGDIARYHGSHRPDATAFVFQDRVTDYATYNRYTNQIANGLIAEGLKPQARIAVMGKNSDWYYELLVGCAKADMVTVGINWRLAPPEVSYILNDAEASVLFLAREFLPLYEQIKGDLTCVKKVILLEDSDDALPCFAQWRDAQPDTDPDVEVKPEDVAVQMYTSGTTGHPKGVMVSHRAFYAANEVLDRSGEPEEEWSTWTDQDVSLNIMPNFHIGGTGWALIGLYAGAKNVVLGEFTPAGCLQAIRDYGISKLFIVPAAMQFVLADPSCATTDFSALKYIVYGASPIPLPLLKQAMEVFQCGFIQLYGMTETIGYGTYLPAEDHDPNGNPRMRSAGKTRPGIEVAIKDAEGRTVPNGTIGEICISSPSNMLGYWKRPQATQATLIDGWVHTGDAGYKDADGYVFVQDRIKDMIVSGGENVYPAEVESALFGLPGIADVAVIGVPDDKWGEAVKACVVLKPQVQLSPEEIIAFAKEQIASYKVPKSIDFLEMLPRNPSGKILKRELRAPYWAGRERQVN</sequence>
<evidence type="ECO:0000313" key="5">
    <source>
        <dbReference type="EMBL" id="AUM12342.1"/>
    </source>
</evidence>
<dbReference type="SUPFAM" id="SSF56801">
    <property type="entry name" value="Acetyl-CoA synthetase-like"/>
    <property type="match status" value="1"/>
</dbReference>
<dbReference type="Gene3D" id="3.40.50.12780">
    <property type="entry name" value="N-terminal domain of ligase-like"/>
    <property type="match status" value="1"/>
</dbReference>
<dbReference type="InterPro" id="IPR042099">
    <property type="entry name" value="ANL_N_sf"/>
</dbReference>
<dbReference type="InterPro" id="IPR000873">
    <property type="entry name" value="AMP-dep_synth/lig_dom"/>
</dbReference>
<dbReference type="EMBL" id="CP022684">
    <property type="protein sequence ID" value="AUM12342.1"/>
    <property type="molecule type" value="Genomic_DNA"/>
</dbReference>
<name>A0A2K9LJ93_9GAMM</name>
<evidence type="ECO:0000259" key="3">
    <source>
        <dbReference type="Pfam" id="PF00501"/>
    </source>
</evidence>
<feature type="domain" description="AMP-binding enzyme C-terminal" evidence="4">
    <location>
        <begin position="434"/>
        <end position="509"/>
    </location>
</feature>
<proteinExistence type="inferred from homology"/>
<keyword evidence="6" id="KW-1185">Reference proteome</keyword>
<dbReference type="Proteomes" id="UP000235116">
    <property type="component" value="Chromosome"/>
</dbReference>
<evidence type="ECO:0000313" key="6">
    <source>
        <dbReference type="Proteomes" id="UP000235116"/>
    </source>
</evidence>
<dbReference type="InterPro" id="IPR025110">
    <property type="entry name" value="AMP-bd_C"/>
</dbReference>
<dbReference type="OrthoDB" id="9803968at2"/>
<accession>A0A2K9LJ93</accession>
<dbReference type="GO" id="GO:0016878">
    <property type="term" value="F:acid-thiol ligase activity"/>
    <property type="evidence" value="ECO:0007669"/>
    <property type="project" value="UniProtKB-ARBA"/>
</dbReference>
<dbReference type="Gene3D" id="3.30.300.30">
    <property type="match status" value="1"/>
</dbReference>
<dbReference type="Pfam" id="PF00501">
    <property type="entry name" value="AMP-binding"/>
    <property type="match status" value="1"/>
</dbReference>